<comment type="caution">
    <text evidence="2">The sequence shown here is derived from an EMBL/GenBank/DDBJ whole genome shotgun (WGS) entry which is preliminary data.</text>
</comment>
<keyword evidence="3" id="KW-1185">Reference proteome</keyword>
<dbReference type="OrthoDB" id="6265224at2759"/>
<dbReference type="AlphaFoldDB" id="A0A504YGM5"/>
<accession>A0A504YGM5</accession>
<feature type="compositionally biased region" description="Polar residues" evidence="1">
    <location>
        <begin position="134"/>
        <end position="159"/>
    </location>
</feature>
<evidence type="ECO:0000313" key="2">
    <source>
        <dbReference type="EMBL" id="TPP59575.1"/>
    </source>
</evidence>
<sequence length="177" mass="20118">MKQKLTEHINNELSGLDRYIRPLGPLIAKCEVATRFASAIHRHGRPEEILLCSKQIVQQLSTLERQKFEQLKAQIHPEFIPGEHQLTNDEVRMGELGRDFHFGKLNINQEWEPGIEPAPPSRPSKKESEVIDETNVSNKNGYVSTGVNTSPRKPFTQSHRALDEGNGMWEADEVTPE</sequence>
<proteinExistence type="predicted"/>
<reference evidence="2 3" key="1">
    <citation type="submission" date="2019-04" db="EMBL/GenBank/DDBJ databases">
        <title>Annotation for the trematode Fasciola gigantica.</title>
        <authorList>
            <person name="Choi Y.-J."/>
        </authorList>
    </citation>
    <scope>NUCLEOTIDE SEQUENCE [LARGE SCALE GENOMIC DNA]</scope>
    <source>
        <strain evidence="2">Uganda_cow_1</strain>
    </source>
</reference>
<evidence type="ECO:0000256" key="1">
    <source>
        <dbReference type="SAM" id="MobiDB-lite"/>
    </source>
</evidence>
<protein>
    <submittedName>
        <fullName evidence="2">Uncharacterized protein</fullName>
    </submittedName>
</protein>
<feature type="region of interest" description="Disordered" evidence="1">
    <location>
        <begin position="111"/>
        <end position="177"/>
    </location>
</feature>
<evidence type="ECO:0000313" key="3">
    <source>
        <dbReference type="Proteomes" id="UP000316759"/>
    </source>
</evidence>
<gene>
    <name evidence="2" type="ORF">FGIG_12568</name>
</gene>
<dbReference type="Proteomes" id="UP000316759">
    <property type="component" value="Unassembled WGS sequence"/>
</dbReference>
<name>A0A504YGM5_FASGI</name>
<dbReference type="EMBL" id="SUNJ01010535">
    <property type="protein sequence ID" value="TPP59575.1"/>
    <property type="molecule type" value="Genomic_DNA"/>
</dbReference>
<organism evidence="2 3">
    <name type="scientific">Fasciola gigantica</name>
    <name type="common">Giant liver fluke</name>
    <dbReference type="NCBI Taxonomy" id="46835"/>
    <lineage>
        <taxon>Eukaryota</taxon>
        <taxon>Metazoa</taxon>
        <taxon>Spiralia</taxon>
        <taxon>Lophotrochozoa</taxon>
        <taxon>Platyhelminthes</taxon>
        <taxon>Trematoda</taxon>
        <taxon>Digenea</taxon>
        <taxon>Plagiorchiida</taxon>
        <taxon>Echinostomata</taxon>
        <taxon>Echinostomatoidea</taxon>
        <taxon>Fasciolidae</taxon>
        <taxon>Fasciola</taxon>
    </lineage>
</organism>